<proteinExistence type="predicted"/>
<evidence type="ECO:0000256" key="1">
    <source>
        <dbReference type="SAM" id="Phobius"/>
    </source>
</evidence>
<gene>
    <name evidence="2" type="ORF">GCM10012282_60590</name>
</gene>
<organism evidence="2 3">
    <name type="scientific">Streptomyces lacrimifluminis</name>
    <dbReference type="NCBI Taxonomy" id="1500077"/>
    <lineage>
        <taxon>Bacteria</taxon>
        <taxon>Bacillati</taxon>
        <taxon>Actinomycetota</taxon>
        <taxon>Actinomycetes</taxon>
        <taxon>Kitasatosporales</taxon>
        <taxon>Streptomycetaceae</taxon>
        <taxon>Streptomyces</taxon>
    </lineage>
</organism>
<keyword evidence="1" id="KW-1133">Transmembrane helix</keyword>
<evidence type="ECO:0000313" key="2">
    <source>
        <dbReference type="EMBL" id="GGJ55338.1"/>
    </source>
</evidence>
<evidence type="ECO:0000313" key="3">
    <source>
        <dbReference type="Proteomes" id="UP000625682"/>
    </source>
</evidence>
<reference evidence="2" key="2">
    <citation type="submission" date="2020-09" db="EMBL/GenBank/DDBJ databases">
        <authorList>
            <person name="Sun Q."/>
            <person name="Zhou Y."/>
        </authorList>
    </citation>
    <scope>NUCLEOTIDE SEQUENCE</scope>
    <source>
        <strain evidence="2">CGMCC 4.7272</strain>
    </source>
</reference>
<name>A0A917L9U0_9ACTN</name>
<sequence>MLGVLVCAAGVVQLGLGALRRGRWFRAVSVTVVQKMLAGIGIVLVAGQVYVMGDVSLGVASRAGGAGGVARASACGSRVRGGPGGVGRRAGA</sequence>
<keyword evidence="1" id="KW-0472">Membrane</keyword>
<accession>A0A917L9U0</accession>
<dbReference type="Proteomes" id="UP000625682">
    <property type="component" value="Unassembled WGS sequence"/>
</dbReference>
<dbReference type="AlphaFoldDB" id="A0A917L9U0"/>
<keyword evidence="3" id="KW-1185">Reference proteome</keyword>
<reference evidence="2" key="1">
    <citation type="journal article" date="2014" name="Int. J. Syst. Evol. Microbiol.">
        <title>Complete genome sequence of Corynebacterium casei LMG S-19264T (=DSM 44701T), isolated from a smear-ripened cheese.</title>
        <authorList>
            <consortium name="US DOE Joint Genome Institute (JGI-PGF)"/>
            <person name="Walter F."/>
            <person name="Albersmeier A."/>
            <person name="Kalinowski J."/>
            <person name="Ruckert C."/>
        </authorList>
    </citation>
    <scope>NUCLEOTIDE SEQUENCE</scope>
    <source>
        <strain evidence="2">CGMCC 4.7272</strain>
    </source>
</reference>
<keyword evidence="1" id="KW-0812">Transmembrane</keyword>
<dbReference type="EMBL" id="BMMU01000024">
    <property type="protein sequence ID" value="GGJ55338.1"/>
    <property type="molecule type" value="Genomic_DNA"/>
</dbReference>
<protein>
    <submittedName>
        <fullName evidence="2">Uncharacterized protein</fullName>
    </submittedName>
</protein>
<comment type="caution">
    <text evidence="2">The sequence shown here is derived from an EMBL/GenBank/DDBJ whole genome shotgun (WGS) entry which is preliminary data.</text>
</comment>
<feature type="transmembrane region" description="Helical" evidence="1">
    <location>
        <begin position="33"/>
        <end position="52"/>
    </location>
</feature>